<organism evidence="1 2">
    <name type="scientific">Mucuna pruriens</name>
    <name type="common">Velvet bean</name>
    <name type="synonym">Dolichos pruriens</name>
    <dbReference type="NCBI Taxonomy" id="157652"/>
    <lineage>
        <taxon>Eukaryota</taxon>
        <taxon>Viridiplantae</taxon>
        <taxon>Streptophyta</taxon>
        <taxon>Embryophyta</taxon>
        <taxon>Tracheophyta</taxon>
        <taxon>Spermatophyta</taxon>
        <taxon>Magnoliopsida</taxon>
        <taxon>eudicotyledons</taxon>
        <taxon>Gunneridae</taxon>
        <taxon>Pentapetalae</taxon>
        <taxon>rosids</taxon>
        <taxon>fabids</taxon>
        <taxon>Fabales</taxon>
        <taxon>Fabaceae</taxon>
        <taxon>Papilionoideae</taxon>
        <taxon>50 kb inversion clade</taxon>
        <taxon>NPAAA clade</taxon>
        <taxon>indigoferoid/millettioid clade</taxon>
        <taxon>Phaseoleae</taxon>
        <taxon>Mucuna</taxon>
    </lineage>
</organism>
<dbReference type="Proteomes" id="UP000257109">
    <property type="component" value="Unassembled WGS sequence"/>
</dbReference>
<evidence type="ECO:0000313" key="1">
    <source>
        <dbReference type="EMBL" id="RDY12139.1"/>
    </source>
</evidence>
<dbReference type="OrthoDB" id="1400091at2759"/>
<gene>
    <name evidence="1" type="ORF">CR513_03111</name>
</gene>
<protein>
    <submittedName>
        <fullName evidence="1">Uncharacterized protein</fullName>
    </submittedName>
</protein>
<dbReference type="AlphaFoldDB" id="A0A371IAV5"/>
<feature type="non-terminal residue" evidence="1">
    <location>
        <position position="1"/>
    </location>
</feature>
<dbReference type="PANTHER" id="PTHR33240">
    <property type="entry name" value="OS08G0508500 PROTEIN"/>
    <property type="match status" value="1"/>
</dbReference>
<comment type="caution">
    <text evidence="1">The sequence shown here is derived from an EMBL/GenBank/DDBJ whole genome shotgun (WGS) entry which is preliminary data.</text>
</comment>
<dbReference type="PANTHER" id="PTHR33240:SF17">
    <property type="entry name" value="EUKARYOTIC PEPTIDE CHAIN RELEASE FACTOR GTP-BINDING SUBUNIT-LIKE"/>
    <property type="match status" value="1"/>
</dbReference>
<name>A0A371IAV5_MUCPR</name>
<evidence type="ECO:0000313" key="2">
    <source>
        <dbReference type="Proteomes" id="UP000257109"/>
    </source>
</evidence>
<keyword evidence="2" id="KW-1185">Reference proteome</keyword>
<proteinExistence type="predicted"/>
<accession>A0A371IAV5</accession>
<reference evidence="1" key="1">
    <citation type="submission" date="2018-05" db="EMBL/GenBank/DDBJ databases">
        <title>Draft genome of Mucuna pruriens seed.</title>
        <authorList>
            <person name="Nnadi N.E."/>
            <person name="Vos R."/>
            <person name="Hasami M.H."/>
            <person name="Devisetty U.K."/>
            <person name="Aguiy J.C."/>
        </authorList>
    </citation>
    <scope>NUCLEOTIDE SEQUENCE [LARGE SCALE GENOMIC DNA]</scope>
    <source>
        <strain evidence="1">JCA_2017</strain>
    </source>
</reference>
<sequence length="140" mass="15489">MIHGRNVDLGPKEVLPVGVGHVERVLMNQGSSASVLFWLAFKKLGFSKSSLEECPRTLIGFAGEQVEIRCMINLDTILGTSSTMKAEKVRFIVVNSPTSYNVILGQPTTVEKYTPLKATRAQILKEVYHLHLLDIPPPTE</sequence>
<dbReference type="EMBL" id="QJKJ01000525">
    <property type="protein sequence ID" value="RDY12139.1"/>
    <property type="molecule type" value="Genomic_DNA"/>
</dbReference>